<protein>
    <submittedName>
        <fullName evidence="1">Uncharacterized protein</fullName>
    </submittedName>
</protein>
<evidence type="ECO:0000313" key="2">
    <source>
        <dbReference type="Proteomes" id="UP000608522"/>
    </source>
</evidence>
<evidence type="ECO:0000313" key="1">
    <source>
        <dbReference type="EMBL" id="GHI75684.1"/>
    </source>
</evidence>
<accession>A0ABQ3T5P6</accession>
<keyword evidence="2" id="KW-1185">Reference proteome</keyword>
<dbReference type="Gene3D" id="3.10.129.10">
    <property type="entry name" value="Hotdog Thioesterase"/>
    <property type="match status" value="1"/>
</dbReference>
<dbReference type="SUPFAM" id="SSF54637">
    <property type="entry name" value="Thioesterase/thiol ester dehydrase-isomerase"/>
    <property type="match status" value="1"/>
</dbReference>
<comment type="caution">
    <text evidence="1">The sequence shown here is derived from an EMBL/GenBank/DDBJ whole genome shotgun (WGS) entry which is preliminary data.</text>
</comment>
<gene>
    <name evidence="1" type="ORF">Sspor_12450</name>
</gene>
<dbReference type="Proteomes" id="UP000608522">
    <property type="component" value="Unassembled WGS sequence"/>
</dbReference>
<sequence length="85" mass="9663">MVHDSRCALFAERAITASWQEQGWSLDPDRSRYRDAPLVVRHFLMTHTEPIQDTAGLDVRFRISRIGRTSVVGRAVSRLRPQAGS</sequence>
<organism evidence="1 2">
    <name type="scientific">Streptomyces spororaveus</name>
    <dbReference type="NCBI Taxonomy" id="284039"/>
    <lineage>
        <taxon>Bacteria</taxon>
        <taxon>Bacillati</taxon>
        <taxon>Actinomycetota</taxon>
        <taxon>Actinomycetes</taxon>
        <taxon>Kitasatosporales</taxon>
        <taxon>Streptomycetaceae</taxon>
        <taxon>Streptomyces</taxon>
    </lineage>
</organism>
<dbReference type="EMBL" id="BNED01000005">
    <property type="protein sequence ID" value="GHI75684.1"/>
    <property type="molecule type" value="Genomic_DNA"/>
</dbReference>
<name>A0ABQ3T5P6_9ACTN</name>
<proteinExistence type="predicted"/>
<reference evidence="2" key="1">
    <citation type="submission" date="2023-07" db="EMBL/GenBank/DDBJ databases">
        <title>Whole genome shotgun sequence of Streptomyces spororaveus NBRC 15456.</title>
        <authorList>
            <person name="Komaki H."/>
            <person name="Tamura T."/>
        </authorList>
    </citation>
    <scope>NUCLEOTIDE SEQUENCE [LARGE SCALE GENOMIC DNA]</scope>
    <source>
        <strain evidence="2">NBRC 15456</strain>
    </source>
</reference>
<dbReference type="InterPro" id="IPR029069">
    <property type="entry name" value="HotDog_dom_sf"/>
</dbReference>